<keyword evidence="1" id="KW-0472">Membrane</keyword>
<feature type="transmembrane region" description="Helical" evidence="1">
    <location>
        <begin position="16"/>
        <end position="37"/>
    </location>
</feature>
<dbReference type="InterPro" id="IPR005303">
    <property type="entry name" value="MOCOS_middle"/>
</dbReference>
<dbReference type="PANTHER" id="PTHR14237:SF19">
    <property type="entry name" value="MITOCHONDRIAL AMIDOXIME REDUCING COMPONENT 1"/>
    <property type="match status" value="1"/>
</dbReference>
<dbReference type="SUPFAM" id="SSF50800">
    <property type="entry name" value="PK beta-barrel domain-like"/>
    <property type="match status" value="1"/>
</dbReference>
<sequence>MTNQLLFLCTITTTTAIIHSVNAAFFVIFAAVAYWIYSTWRLNSPPSKWRRIGVVDRMNIYPLKSAGPLELNPEDEVTCDLLGLRFNAAHDRSLMLVGDQNQMISGRQYPKLVLVHPKMLLPTRVVFTAPDMEDLELDYSHVLEQSQGRGVYTSIFGAKIKALLCGERYDKWFSRFLLGQESGMRLAYYPYRKPVRAINMRMIHQPLVTCDDTGTFNNATSYMLINLASVKDLNTRIPHPAHPLQFRGSFQLRMDEEVAYAEDNWKWVRIGENTIFRVLAPCTRCIFPTTNIFTGERDQDGEPLKTLNKYRLWPHQTGPSLGIQMGLRQTGVVKAGDVIYIEDE</sequence>
<keyword evidence="1" id="KW-0812">Transmembrane</keyword>
<reference evidence="3" key="1">
    <citation type="journal article" date="2014" name="BMC Genomics">
        <title>Characterizing the developmental transcriptome of the oriental fruit fly, Bactrocera dorsalis (Diptera: Tephritidae) through comparative genomic analysis with Drosophila melanogaster utilizing modENCODE datasets.</title>
        <authorList>
            <person name="Geib S.M."/>
            <person name="Calla B."/>
            <person name="Hall B."/>
            <person name="Hou S."/>
            <person name="Manoukis N.C."/>
        </authorList>
    </citation>
    <scope>NUCLEOTIDE SEQUENCE</scope>
    <source>
        <strain evidence="3">Punador</strain>
    </source>
</reference>
<dbReference type="Pfam" id="PF03476">
    <property type="entry name" value="MOSC_N"/>
    <property type="match status" value="1"/>
</dbReference>
<dbReference type="Pfam" id="PF03473">
    <property type="entry name" value="MOSC"/>
    <property type="match status" value="1"/>
</dbReference>
<proteinExistence type="predicted"/>
<evidence type="ECO:0000313" key="3">
    <source>
        <dbReference type="EMBL" id="JAC51629.1"/>
    </source>
</evidence>
<dbReference type="EMBL" id="GAKP01007323">
    <property type="protein sequence ID" value="JAC51629.1"/>
    <property type="molecule type" value="Transcribed_RNA"/>
</dbReference>
<keyword evidence="1" id="KW-1133">Transmembrane helix</keyword>
<dbReference type="OrthoDB" id="17255at2759"/>
<dbReference type="AlphaFoldDB" id="A0A034WAA3"/>
<gene>
    <name evidence="3" type="primary">MOSC1</name>
</gene>
<organism evidence="3">
    <name type="scientific">Bactrocera dorsalis</name>
    <name type="common">Oriental fruit fly</name>
    <name type="synonym">Dacus dorsalis</name>
    <dbReference type="NCBI Taxonomy" id="27457"/>
    <lineage>
        <taxon>Eukaryota</taxon>
        <taxon>Metazoa</taxon>
        <taxon>Ecdysozoa</taxon>
        <taxon>Arthropoda</taxon>
        <taxon>Hexapoda</taxon>
        <taxon>Insecta</taxon>
        <taxon>Pterygota</taxon>
        <taxon>Neoptera</taxon>
        <taxon>Endopterygota</taxon>
        <taxon>Diptera</taxon>
        <taxon>Brachycera</taxon>
        <taxon>Muscomorpha</taxon>
        <taxon>Tephritoidea</taxon>
        <taxon>Tephritidae</taxon>
        <taxon>Bactrocera</taxon>
        <taxon>Bactrocera</taxon>
    </lineage>
</organism>
<name>A0A034WAA3_BACDO</name>
<dbReference type="GO" id="GO:0003824">
    <property type="term" value="F:catalytic activity"/>
    <property type="evidence" value="ECO:0007669"/>
    <property type="project" value="InterPro"/>
</dbReference>
<dbReference type="GO" id="GO:0030151">
    <property type="term" value="F:molybdenum ion binding"/>
    <property type="evidence" value="ECO:0007669"/>
    <property type="project" value="InterPro"/>
</dbReference>
<accession>A0A034WAA3</accession>
<dbReference type="PROSITE" id="PS51340">
    <property type="entry name" value="MOSC"/>
    <property type="match status" value="1"/>
</dbReference>
<protein>
    <submittedName>
        <fullName evidence="3">MOSC domain-containing protein 1, mitochondrial</fullName>
    </submittedName>
</protein>
<dbReference type="InterPro" id="IPR005302">
    <property type="entry name" value="MoCF_Sase_C"/>
</dbReference>
<dbReference type="PANTHER" id="PTHR14237">
    <property type="entry name" value="MOLYBDOPTERIN COFACTOR SULFURASE MOSC"/>
    <property type="match status" value="1"/>
</dbReference>
<feature type="domain" description="MOSC" evidence="2">
    <location>
        <begin position="195"/>
        <end position="342"/>
    </location>
</feature>
<dbReference type="InterPro" id="IPR011037">
    <property type="entry name" value="Pyrv_Knase-like_insert_dom_sf"/>
</dbReference>
<evidence type="ECO:0000256" key="1">
    <source>
        <dbReference type="SAM" id="Phobius"/>
    </source>
</evidence>
<evidence type="ECO:0000259" key="2">
    <source>
        <dbReference type="PROSITE" id="PS51340"/>
    </source>
</evidence>
<dbReference type="GO" id="GO:0030170">
    <property type="term" value="F:pyridoxal phosphate binding"/>
    <property type="evidence" value="ECO:0007669"/>
    <property type="project" value="InterPro"/>
</dbReference>
<dbReference type="SUPFAM" id="SSF141673">
    <property type="entry name" value="MOSC N-terminal domain-like"/>
    <property type="match status" value="1"/>
</dbReference>